<protein>
    <submittedName>
        <fullName evidence="4">Toxin candidate TRINITY_DN17602_c0_g1_i1</fullName>
    </submittedName>
</protein>
<dbReference type="PROSITE" id="PS51670">
    <property type="entry name" value="SHKT"/>
    <property type="match status" value="1"/>
</dbReference>
<evidence type="ECO:0000256" key="1">
    <source>
        <dbReference type="PROSITE-ProRule" id="PRU01005"/>
    </source>
</evidence>
<feature type="signal peptide" evidence="2">
    <location>
        <begin position="1"/>
        <end position="20"/>
    </location>
</feature>
<name>A0A7G7WZ27_9CNID</name>
<dbReference type="Pfam" id="PF01549">
    <property type="entry name" value="ShK"/>
    <property type="match status" value="2"/>
</dbReference>
<evidence type="ECO:0000256" key="2">
    <source>
        <dbReference type="SAM" id="SignalP"/>
    </source>
</evidence>
<dbReference type="SMART" id="SM00254">
    <property type="entry name" value="ShKT"/>
    <property type="match status" value="3"/>
</dbReference>
<evidence type="ECO:0000313" key="4">
    <source>
        <dbReference type="EMBL" id="QNH72516.1"/>
    </source>
</evidence>
<dbReference type="AlphaFoldDB" id="A0A7G7WZ27"/>
<proteinExistence type="evidence at transcript level"/>
<dbReference type="EMBL" id="MT747582">
    <property type="protein sequence ID" value="QNH72516.1"/>
    <property type="molecule type" value="mRNA"/>
</dbReference>
<feature type="chain" id="PRO_5028823612" evidence="2">
    <location>
        <begin position="21"/>
        <end position="174"/>
    </location>
</feature>
<accession>A0A7G7WZ27</accession>
<sequence length="174" mass="19376">MKIALAIIAAVVVISAFADARRLNEKPKYWEEQYQDDGEDCVDTYRHCEQFKALTCNADLDTVLSRCPKTCGFCGEECRDDLALAHDCKRLSTDENNQVVCSYEMSFKCRRSCGLCKGILSGKVVKVDESNEDACEDVAATSVCSMIKRTDRCTNGVGKRKCAKTCNYCSNESE</sequence>
<organism evidence="4">
    <name type="scientific">Pachycerianthus borealis</name>
    <dbReference type="NCBI Taxonomy" id="2736680"/>
    <lineage>
        <taxon>Eukaryota</taxon>
        <taxon>Metazoa</taxon>
        <taxon>Cnidaria</taxon>
        <taxon>Anthozoa</taxon>
        <taxon>Ceriantharia</taxon>
        <taxon>Spirularia</taxon>
        <taxon>Cerianthidae</taxon>
        <taxon>Pachycerianthus</taxon>
    </lineage>
</organism>
<reference evidence="4" key="2">
    <citation type="submission" date="2020-07" db="EMBL/GenBank/DDBJ databases">
        <authorList>
            <person name="Klompen A.L."/>
            <person name="Macrander J."/>
            <person name="Reitzel A.M."/>
            <person name="Stampar S.N."/>
        </authorList>
    </citation>
    <scope>NUCLEOTIDE SEQUENCE</scope>
</reference>
<keyword evidence="2" id="KW-0732">Signal</keyword>
<dbReference type="InterPro" id="IPR003582">
    <property type="entry name" value="ShKT_dom"/>
</dbReference>
<feature type="domain" description="ShKT" evidence="3">
    <location>
        <begin position="41"/>
        <end position="74"/>
    </location>
</feature>
<reference evidence="4" key="1">
    <citation type="journal article" date="2020" name="Mar. Drugs">
        <title>Transcriptomic Analysis of Four Cerianthid (Cnidaria, Ceriantharia) Venoms.</title>
        <authorList>
            <person name="Klompen A.M.L."/>
            <person name="Macrander J."/>
            <person name="Reitzel A.M."/>
            <person name="Stampar S.N."/>
        </authorList>
    </citation>
    <scope>NUCLEOTIDE SEQUENCE</scope>
</reference>
<comment type="caution">
    <text evidence="1">Lacks conserved residue(s) required for the propagation of feature annotation.</text>
</comment>
<evidence type="ECO:0000259" key="3">
    <source>
        <dbReference type="PROSITE" id="PS51670"/>
    </source>
</evidence>